<evidence type="ECO:0000313" key="2">
    <source>
        <dbReference type="Proteomes" id="UP000019116"/>
    </source>
</evidence>
<dbReference type="Proteomes" id="UP000019116">
    <property type="component" value="Chromosome 6B"/>
</dbReference>
<name>A0A3B6PS97_WHEAT</name>
<dbReference type="Gramene" id="TraesCS6B03G1098200.1">
    <property type="protein sequence ID" value="TraesCS6B03G1098200.1.CDS"/>
    <property type="gene ID" value="TraesCS6B03G1098200"/>
</dbReference>
<reference evidence="1" key="1">
    <citation type="submission" date="2018-08" db="EMBL/GenBank/DDBJ databases">
        <authorList>
            <person name="Rossello M."/>
        </authorList>
    </citation>
    <scope>NUCLEOTIDE SEQUENCE [LARGE SCALE GENOMIC DNA]</scope>
    <source>
        <strain evidence="1">cv. Chinese Spring</strain>
    </source>
</reference>
<protein>
    <submittedName>
        <fullName evidence="1">Uncharacterized protein</fullName>
    </submittedName>
</protein>
<dbReference type="OMA" id="MSFEDHE"/>
<proteinExistence type="predicted"/>
<dbReference type="Gramene" id="TraesCS6B02G388300.1">
    <property type="protein sequence ID" value="TraesCS6B02G388300.1"/>
    <property type="gene ID" value="TraesCS6B02G388300"/>
</dbReference>
<keyword evidence="2" id="KW-1185">Reference proteome</keyword>
<organism evidence="1">
    <name type="scientific">Triticum aestivum</name>
    <name type="common">Wheat</name>
    <dbReference type="NCBI Taxonomy" id="4565"/>
    <lineage>
        <taxon>Eukaryota</taxon>
        <taxon>Viridiplantae</taxon>
        <taxon>Streptophyta</taxon>
        <taxon>Embryophyta</taxon>
        <taxon>Tracheophyta</taxon>
        <taxon>Spermatophyta</taxon>
        <taxon>Magnoliopsida</taxon>
        <taxon>Liliopsida</taxon>
        <taxon>Poales</taxon>
        <taxon>Poaceae</taxon>
        <taxon>BOP clade</taxon>
        <taxon>Pooideae</taxon>
        <taxon>Triticodae</taxon>
        <taxon>Triticeae</taxon>
        <taxon>Triticinae</taxon>
        <taxon>Triticum</taxon>
    </lineage>
</organism>
<reference evidence="1" key="2">
    <citation type="submission" date="2018-10" db="UniProtKB">
        <authorList>
            <consortium name="EnsemblPlants"/>
        </authorList>
    </citation>
    <scope>IDENTIFICATION</scope>
</reference>
<dbReference type="AlphaFoldDB" id="A0A3B6PS97"/>
<dbReference type="EnsemblPlants" id="TraesCS6B02G388300.1">
    <property type="protein sequence ID" value="TraesCS6B02G388300.1"/>
    <property type="gene ID" value="TraesCS6B02G388300"/>
</dbReference>
<accession>A0A3B6PS97</accession>
<evidence type="ECO:0000313" key="1">
    <source>
        <dbReference type="EnsemblPlants" id="TraesCS6B02G388300.1"/>
    </source>
</evidence>
<sequence>MSYSLNDENRPGECDWCHDDRGICDRFIVLDEDRRFNIKLEETFDIHTLIPCFARRYVLERMSFEDHESFETKKIILSTHHGVDFQVKLYNAQSVTHFGCKNWEALCKMYGFDEGMLVTMDLGDPTIEQERPTIFVLVDTPPILPPSYFHSSKNVRKMVDRTYYTEGSELTYQEKNHLVAFCTDLENYNAYNRTPQHYGQYVPLVHVLNYGNYHGDTLIIPNDCVRHLMYTHDSLHVLNIQPGRPTNLNCPYRVSKISGDLRIKEWKKCMDSRKELLGSNIQRRAKIGDRMIAILHNGESGSILFYAILP</sequence>